<feature type="chain" id="PRO_5046000844" evidence="2">
    <location>
        <begin position="28"/>
        <end position="114"/>
    </location>
</feature>
<proteinExistence type="predicted"/>
<evidence type="ECO:0000256" key="1">
    <source>
        <dbReference type="SAM" id="MobiDB-lite"/>
    </source>
</evidence>
<organism evidence="3 4">
    <name type="scientific">Lentzea miocenica</name>
    <dbReference type="NCBI Taxonomy" id="3095431"/>
    <lineage>
        <taxon>Bacteria</taxon>
        <taxon>Bacillati</taxon>
        <taxon>Actinomycetota</taxon>
        <taxon>Actinomycetes</taxon>
        <taxon>Pseudonocardiales</taxon>
        <taxon>Pseudonocardiaceae</taxon>
        <taxon>Lentzea</taxon>
    </lineage>
</organism>
<evidence type="ECO:0000256" key="2">
    <source>
        <dbReference type="SAM" id="SignalP"/>
    </source>
</evidence>
<evidence type="ECO:0000313" key="4">
    <source>
        <dbReference type="Proteomes" id="UP001285521"/>
    </source>
</evidence>
<protein>
    <submittedName>
        <fullName evidence="3">Uncharacterized protein</fullName>
    </submittedName>
</protein>
<accession>A0ABU4SSC5</accession>
<keyword evidence="4" id="KW-1185">Reference proteome</keyword>
<keyword evidence="2" id="KW-0732">Signal</keyword>
<feature type="signal peptide" evidence="2">
    <location>
        <begin position="1"/>
        <end position="27"/>
    </location>
</feature>
<dbReference type="RefSeq" id="WP_319963805.1">
    <property type="nucleotide sequence ID" value="NZ_JAXAVW010000001.1"/>
</dbReference>
<evidence type="ECO:0000313" key="3">
    <source>
        <dbReference type="EMBL" id="MDX8028803.1"/>
    </source>
</evidence>
<gene>
    <name evidence="3" type="ORF">SK803_01210</name>
</gene>
<feature type="compositionally biased region" description="Polar residues" evidence="1">
    <location>
        <begin position="87"/>
        <end position="102"/>
    </location>
</feature>
<reference evidence="3 4" key="1">
    <citation type="submission" date="2023-11" db="EMBL/GenBank/DDBJ databases">
        <title>Lentzea sokolovensis, sp. nov., Lentzea kristufkii, sp. nov., and Lentzea miocenensis, sp. nov., rare actinobacteria from Sokolov Coal Basin, Miocene lacustrine sediment, Czech Republic.</title>
        <authorList>
            <person name="Lara A."/>
            <person name="Kotroba L."/>
            <person name="Nouioui I."/>
            <person name="Neumann-Schaal M."/>
            <person name="Mast Y."/>
            <person name="Chronakova A."/>
        </authorList>
    </citation>
    <scope>NUCLEOTIDE SEQUENCE [LARGE SCALE GENOMIC DNA]</scope>
    <source>
        <strain evidence="3 4">BCCO 10_0856</strain>
    </source>
</reference>
<name>A0ABU4SSC5_9PSEU</name>
<comment type="caution">
    <text evidence="3">The sequence shown here is derived from an EMBL/GenBank/DDBJ whole genome shotgun (WGS) entry which is preliminary data.</text>
</comment>
<sequence>MRNQLTTVRRFAVAIALTLLAAFALHPACPPEPAHHGAFTPGISGEFCRHGGTSHLSSATPAQAAVQAASVPAPVLGETSVIPAPDMTSTSDTRPSERISSGRTLLTVLGISRT</sequence>
<feature type="region of interest" description="Disordered" evidence="1">
    <location>
        <begin position="77"/>
        <end position="102"/>
    </location>
</feature>
<dbReference type="Proteomes" id="UP001285521">
    <property type="component" value="Unassembled WGS sequence"/>
</dbReference>
<dbReference type="EMBL" id="JAXAVW010000001">
    <property type="protein sequence ID" value="MDX8028803.1"/>
    <property type="molecule type" value="Genomic_DNA"/>
</dbReference>